<keyword evidence="1" id="KW-0723">Serine/threonine-protein kinase</keyword>
<protein>
    <submittedName>
        <fullName evidence="1">Serine/threonine protein kinase</fullName>
    </submittedName>
</protein>
<proteinExistence type="predicted"/>
<organism evidence="1 2">
    <name type="scientific">Paenibacillus monticola</name>
    <dbReference type="NCBI Taxonomy" id="2666075"/>
    <lineage>
        <taxon>Bacteria</taxon>
        <taxon>Bacillati</taxon>
        <taxon>Bacillota</taxon>
        <taxon>Bacilli</taxon>
        <taxon>Bacillales</taxon>
        <taxon>Paenibacillaceae</taxon>
        <taxon>Paenibacillus</taxon>
    </lineage>
</organism>
<keyword evidence="1" id="KW-0418">Kinase</keyword>
<dbReference type="EMBL" id="WJXB01000002">
    <property type="protein sequence ID" value="MRN52464.1"/>
    <property type="molecule type" value="Genomic_DNA"/>
</dbReference>
<dbReference type="GO" id="GO:0004674">
    <property type="term" value="F:protein serine/threonine kinase activity"/>
    <property type="evidence" value="ECO:0007669"/>
    <property type="project" value="UniProtKB-KW"/>
</dbReference>
<evidence type="ECO:0000313" key="2">
    <source>
        <dbReference type="Proteomes" id="UP000463051"/>
    </source>
</evidence>
<gene>
    <name evidence="1" type="ORF">GJB61_05575</name>
</gene>
<dbReference type="Pfam" id="PF14069">
    <property type="entry name" value="SpoVIF"/>
    <property type="match status" value="1"/>
</dbReference>
<dbReference type="Proteomes" id="UP000463051">
    <property type="component" value="Unassembled WGS sequence"/>
</dbReference>
<dbReference type="RefSeq" id="WP_154117483.1">
    <property type="nucleotide sequence ID" value="NZ_WJXB01000002.1"/>
</dbReference>
<dbReference type="InterPro" id="IPR025942">
    <property type="entry name" value="SpoVIF"/>
</dbReference>
<name>A0A7X2L0L4_9BACL</name>
<comment type="caution">
    <text evidence="1">The sequence shown here is derived from an EMBL/GenBank/DDBJ whole genome shotgun (WGS) entry which is preliminary data.</text>
</comment>
<evidence type="ECO:0000313" key="1">
    <source>
        <dbReference type="EMBL" id="MRN52464.1"/>
    </source>
</evidence>
<sequence>MSGYQQFGISPQLVDRIKLKMKNPPAKERIKKMINGVSKQELQDTAVVRKLVRNSSSVLNEKLTSAQEEQIVKFIIAQKIDPSNTFHLIRLWGMFR</sequence>
<keyword evidence="1" id="KW-0808">Transferase</keyword>
<dbReference type="AlphaFoldDB" id="A0A7X2L0L4"/>
<reference evidence="1 2" key="1">
    <citation type="submission" date="2019-11" db="EMBL/GenBank/DDBJ databases">
        <title>Paenibacillus monticola sp. nov., a novel PGPR strain isolated from mountain sample in China.</title>
        <authorList>
            <person name="Zhao Q."/>
            <person name="Li H.-P."/>
            <person name="Zhang J.-L."/>
        </authorList>
    </citation>
    <scope>NUCLEOTIDE SEQUENCE [LARGE SCALE GENOMIC DNA]</scope>
    <source>
        <strain evidence="1 2">LC-T2</strain>
    </source>
</reference>
<keyword evidence="2" id="KW-1185">Reference proteome</keyword>
<accession>A0A7X2L0L4</accession>